<sequence>MGNIYISSRSKIRVNTVVLKDTAYHSTAVRIPARIINKKPTSIIEIKDYKGEKKNFYNEMVI</sequence>
<evidence type="ECO:0000313" key="2">
    <source>
        <dbReference type="Proteomes" id="UP001078443"/>
    </source>
</evidence>
<dbReference type="EMBL" id="JAPQER010000003">
    <property type="protein sequence ID" value="MCY6484626.1"/>
    <property type="molecule type" value="Genomic_DNA"/>
</dbReference>
<dbReference type="RefSeq" id="WP_268040932.1">
    <property type="nucleotide sequence ID" value="NZ_JAPQER010000003.1"/>
</dbReference>
<dbReference type="SUPFAM" id="SSF51161">
    <property type="entry name" value="Trimeric LpxA-like enzymes"/>
    <property type="match status" value="1"/>
</dbReference>
<keyword evidence="2" id="KW-1185">Reference proteome</keyword>
<dbReference type="Proteomes" id="UP001078443">
    <property type="component" value="Unassembled WGS sequence"/>
</dbReference>
<proteinExistence type="predicted"/>
<name>A0ABT4D066_9CLOT</name>
<dbReference type="InterPro" id="IPR011004">
    <property type="entry name" value="Trimer_LpxA-like_sf"/>
</dbReference>
<gene>
    <name evidence="1" type="ORF">OW763_09770</name>
</gene>
<comment type="caution">
    <text evidence="1">The sequence shown here is derived from an EMBL/GenBank/DDBJ whole genome shotgun (WGS) entry which is preliminary data.</text>
</comment>
<reference evidence="1" key="1">
    <citation type="submission" date="2022-12" db="EMBL/GenBank/DDBJ databases">
        <authorList>
            <person name="Wang J."/>
        </authorList>
    </citation>
    <scope>NUCLEOTIDE SEQUENCE</scope>
    <source>
        <strain evidence="1">HY-45-18</strain>
    </source>
</reference>
<organism evidence="1 2">
    <name type="scientific">Clostridium aestuarii</name>
    <dbReference type="NCBI Taxonomy" id="338193"/>
    <lineage>
        <taxon>Bacteria</taxon>
        <taxon>Bacillati</taxon>
        <taxon>Bacillota</taxon>
        <taxon>Clostridia</taxon>
        <taxon>Eubacteriales</taxon>
        <taxon>Clostridiaceae</taxon>
        <taxon>Clostridium</taxon>
    </lineage>
</organism>
<protein>
    <submittedName>
        <fullName evidence="1">Uncharacterized protein</fullName>
    </submittedName>
</protein>
<accession>A0ABT4D066</accession>
<evidence type="ECO:0000313" key="1">
    <source>
        <dbReference type="EMBL" id="MCY6484626.1"/>
    </source>
</evidence>